<reference evidence="1 2" key="1">
    <citation type="journal article" date="2008" name="Nature">
        <title>The genome of Laccaria bicolor provides insights into mycorrhizal symbiosis.</title>
        <authorList>
            <person name="Martin F."/>
            <person name="Aerts A."/>
            <person name="Ahren D."/>
            <person name="Brun A."/>
            <person name="Danchin E.G.J."/>
            <person name="Duchaussoy F."/>
            <person name="Gibon J."/>
            <person name="Kohler A."/>
            <person name="Lindquist E."/>
            <person name="Pereda V."/>
            <person name="Salamov A."/>
            <person name="Shapiro H.J."/>
            <person name="Wuyts J."/>
            <person name="Blaudez D."/>
            <person name="Buee M."/>
            <person name="Brokstein P."/>
            <person name="Canbaeck B."/>
            <person name="Cohen D."/>
            <person name="Courty P.E."/>
            <person name="Coutinho P.M."/>
            <person name="Delaruelle C."/>
            <person name="Detter J.C."/>
            <person name="Deveau A."/>
            <person name="DiFazio S."/>
            <person name="Duplessis S."/>
            <person name="Fraissinet-Tachet L."/>
            <person name="Lucic E."/>
            <person name="Frey-Klett P."/>
            <person name="Fourrey C."/>
            <person name="Feussner I."/>
            <person name="Gay G."/>
            <person name="Grimwood J."/>
            <person name="Hoegger P.J."/>
            <person name="Jain P."/>
            <person name="Kilaru S."/>
            <person name="Labbe J."/>
            <person name="Lin Y.C."/>
            <person name="Legue V."/>
            <person name="Le Tacon F."/>
            <person name="Marmeisse R."/>
            <person name="Melayah D."/>
            <person name="Montanini B."/>
            <person name="Muratet M."/>
            <person name="Nehls U."/>
            <person name="Niculita-Hirzel H."/>
            <person name="Oudot-Le Secq M.P."/>
            <person name="Peter M."/>
            <person name="Quesneville H."/>
            <person name="Rajashekar B."/>
            <person name="Reich M."/>
            <person name="Rouhier N."/>
            <person name="Schmutz J."/>
            <person name="Yin T."/>
            <person name="Chalot M."/>
            <person name="Henrissat B."/>
            <person name="Kuees U."/>
            <person name="Lucas S."/>
            <person name="Van de Peer Y."/>
            <person name="Podila G.K."/>
            <person name="Polle A."/>
            <person name="Pukkila P.J."/>
            <person name="Richardson P.M."/>
            <person name="Rouze P."/>
            <person name="Sanders I.R."/>
            <person name="Stajich J.E."/>
            <person name="Tunlid A."/>
            <person name="Tuskan G."/>
            <person name="Grigoriev I.V."/>
        </authorList>
    </citation>
    <scope>NUCLEOTIDE SEQUENCE [LARGE SCALE GENOMIC DNA]</scope>
    <source>
        <strain evidence="2">S238N-H82 / ATCC MYA-4686</strain>
    </source>
</reference>
<dbReference type="GeneID" id="6075150"/>
<keyword evidence="2" id="KW-1185">Reference proteome</keyword>
<protein>
    <submittedName>
        <fullName evidence="1">Predicted protein</fullName>
    </submittedName>
</protein>
<evidence type="ECO:0000313" key="1">
    <source>
        <dbReference type="EMBL" id="EDR10031.1"/>
    </source>
</evidence>
<dbReference type="KEGG" id="lbc:LACBIDRAFT_325578"/>
<gene>
    <name evidence="1" type="ORF">LACBIDRAFT_325578</name>
</gene>
<dbReference type="HOGENOM" id="CLU_2038464_0_0_1"/>
<evidence type="ECO:0000313" key="2">
    <source>
        <dbReference type="Proteomes" id="UP000001194"/>
    </source>
</evidence>
<dbReference type="RefSeq" id="XP_001879416.1">
    <property type="nucleotide sequence ID" value="XM_001879381.1"/>
</dbReference>
<proteinExistence type="predicted"/>
<sequence>MELSRTHIAGPVVVDAQGTPRQVITRHIYLGDILAARIAQSLSSTLYQCPLGGALVTWATVSQSFRKITYLYKTQNQEVVVSEGSHRCEVSEFTLCMCQFGVAYCFAFSYTLGGASNPVST</sequence>
<dbReference type="EMBL" id="DS547098">
    <property type="protein sequence ID" value="EDR10031.1"/>
    <property type="molecule type" value="Genomic_DNA"/>
</dbReference>
<accession>B0D5I8</accession>
<dbReference type="InParanoid" id="B0D5I8"/>
<name>B0D5I8_LACBS</name>
<dbReference type="AlphaFoldDB" id="B0D5I8"/>
<organism evidence="2">
    <name type="scientific">Laccaria bicolor (strain S238N-H82 / ATCC MYA-4686)</name>
    <name type="common">Bicoloured deceiver</name>
    <name type="synonym">Laccaria laccata var. bicolor</name>
    <dbReference type="NCBI Taxonomy" id="486041"/>
    <lineage>
        <taxon>Eukaryota</taxon>
        <taxon>Fungi</taxon>
        <taxon>Dikarya</taxon>
        <taxon>Basidiomycota</taxon>
        <taxon>Agaricomycotina</taxon>
        <taxon>Agaricomycetes</taxon>
        <taxon>Agaricomycetidae</taxon>
        <taxon>Agaricales</taxon>
        <taxon>Agaricineae</taxon>
        <taxon>Hydnangiaceae</taxon>
        <taxon>Laccaria</taxon>
    </lineage>
</organism>
<dbReference type="Proteomes" id="UP000001194">
    <property type="component" value="Unassembled WGS sequence"/>
</dbReference>